<evidence type="ECO:0000313" key="3">
    <source>
        <dbReference type="Proteomes" id="UP001562425"/>
    </source>
</evidence>
<gene>
    <name evidence="2" type="ORF">pipiens_009746</name>
</gene>
<evidence type="ECO:0000256" key="1">
    <source>
        <dbReference type="SAM" id="SignalP"/>
    </source>
</evidence>
<keyword evidence="1" id="KW-0732">Signal</keyword>
<organism evidence="2 3">
    <name type="scientific">Culex pipiens pipiens</name>
    <name type="common">Northern house mosquito</name>
    <dbReference type="NCBI Taxonomy" id="38569"/>
    <lineage>
        <taxon>Eukaryota</taxon>
        <taxon>Metazoa</taxon>
        <taxon>Ecdysozoa</taxon>
        <taxon>Arthropoda</taxon>
        <taxon>Hexapoda</taxon>
        <taxon>Insecta</taxon>
        <taxon>Pterygota</taxon>
        <taxon>Neoptera</taxon>
        <taxon>Endopterygota</taxon>
        <taxon>Diptera</taxon>
        <taxon>Nematocera</taxon>
        <taxon>Culicoidea</taxon>
        <taxon>Culicidae</taxon>
        <taxon>Culicinae</taxon>
        <taxon>Culicini</taxon>
        <taxon>Culex</taxon>
        <taxon>Culex</taxon>
    </lineage>
</organism>
<keyword evidence="3" id="KW-1185">Reference proteome</keyword>
<name>A0ABD1DCR9_CULPP</name>
<evidence type="ECO:0008006" key="4">
    <source>
        <dbReference type="Google" id="ProtNLM"/>
    </source>
</evidence>
<feature type="chain" id="PRO_5044802385" description="Cuticle protein" evidence="1">
    <location>
        <begin position="20"/>
        <end position="192"/>
    </location>
</feature>
<dbReference type="Proteomes" id="UP001562425">
    <property type="component" value="Unassembled WGS sequence"/>
</dbReference>
<dbReference type="AlphaFoldDB" id="A0ABD1DCR9"/>
<sequence length="192" mass="19245">MLSFPPVILAVSTVCAVSAATSDLSSPLVDSAARKPEKRGIGLGYGLSGLGYDAHQLGYSVAGYHPAAAAGYVAPVAHTTVIKSGYAVPAATTGYLGGYDGLGKYTGYNGGFYPTGYTTGYNGYSGYGGYGGYGAIPVVAGTGYGKIVQPAAAAATTSYSKVIHSYPHYSSAVGVAPAIGYSGLAAGYHYGY</sequence>
<protein>
    <recommendedName>
        <fullName evidence="4">Cuticle protein</fullName>
    </recommendedName>
</protein>
<dbReference type="EMBL" id="JBEHCU010006288">
    <property type="protein sequence ID" value="KAL1397463.1"/>
    <property type="molecule type" value="Genomic_DNA"/>
</dbReference>
<feature type="signal peptide" evidence="1">
    <location>
        <begin position="1"/>
        <end position="19"/>
    </location>
</feature>
<evidence type="ECO:0000313" key="2">
    <source>
        <dbReference type="EMBL" id="KAL1397463.1"/>
    </source>
</evidence>
<proteinExistence type="predicted"/>
<comment type="caution">
    <text evidence="2">The sequence shown here is derived from an EMBL/GenBank/DDBJ whole genome shotgun (WGS) entry which is preliminary data.</text>
</comment>
<accession>A0ABD1DCR9</accession>
<reference evidence="2 3" key="1">
    <citation type="submission" date="2024-05" db="EMBL/GenBank/DDBJ databases">
        <title>Culex pipiens pipiens assembly and annotation.</title>
        <authorList>
            <person name="Alout H."/>
            <person name="Durand T."/>
        </authorList>
    </citation>
    <scope>NUCLEOTIDE SEQUENCE [LARGE SCALE GENOMIC DNA]</scope>
    <source>
        <strain evidence="2">HA-2024</strain>
        <tissue evidence="2">Whole body</tissue>
    </source>
</reference>